<dbReference type="SUPFAM" id="SSF53254">
    <property type="entry name" value="Phosphoglycerate mutase-like"/>
    <property type="match status" value="1"/>
</dbReference>
<evidence type="ECO:0000256" key="3">
    <source>
        <dbReference type="SAM" id="SignalP"/>
    </source>
</evidence>
<dbReference type="InterPro" id="IPR033379">
    <property type="entry name" value="Acid_Pase_AS"/>
</dbReference>
<name>A0A443SJT3_9ACAR</name>
<keyword evidence="3" id="KW-0732">Signal</keyword>
<organism evidence="4 5">
    <name type="scientific">Leptotrombidium deliense</name>
    <dbReference type="NCBI Taxonomy" id="299467"/>
    <lineage>
        <taxon>Eukaryota</taxon>
        <taxon>Metazoa</taxon>
        <taxon>Ecdysozoa</taxon>
        <taxon>Arthropoda</taxon>
        <taxon>Chelicerata</taxon>
        <taxon>Arachnida</taxon>
        <taxon>Acari</taxon>
        <taxon>Acariformes</taxon>
        <taxon>Trombidiformes</taxon>
        <taxon>Prostigmata</taxon>
        <taxon>Anystina</taxon>
        <taxon>Parasitengona</taxon>
        <taxon>Trombiculoidea</taxon>
        <taxon>Trombiculidae</taxon>
        <taxon>Leptotrombidium</taxon>
    </lineage>
</organism>
<sequence>MCSFMFTLLIVLTSISFKVESRLETVIVIHRHGDRTPTSSFPNDPYSDDSYWEDGWGQLTIQGKQRMFSIGQYLRERYDGFLTSNPREVEAQSSEKPRAVESLLLILAGLYPPEGRWKWNKNLNWHPIAIAVREAKVDGFLTSSKCPNLNKEMSQIYNSSEMKQLVKKHERLVKQIDDYGGVFTPREAKQVMSIMRIQRQLGLPQPDWFTSDVDDEMKDFHGNFFDLVSKTKTTQKLKAGLIFKEIITILNKKNDSYKNKKIFLLSTHDTKLAAVLNALQVFNKLPPPFGAAILIELHS</sequence>
<dbReference type="VEuPathDB" id="VectorBase:LDEU004242"/>
<dbReference type="InterPro" id="IPR050645">
    <property type="entry name" value="Histidine_acid_phosphatase"/>
</dbReference>
<comment type="caution">
    <text evidence="4">The sequence shown here is derived from an EMBL/GenBank/DDBJ whole genome shotgun (WGS) entry which is preliminary data.</text>
</comment>
<dbReference type="PROSITE" id="PS00616">
    <property type="entry name" value="HIS_ACID_PHOSPHAT_1"/>
    <property type="match status" value="1"/>
</dbReference>
<dbReference type="AlphaFoldDB" id="A0A443SJT3"/>
<accession>A0A443SJT3</accession>
<dbReference type="STRING" id="299467.A0A443SJT3"/>
<reference evidence="4 5" key="1">
    <citation type="journal article" date="2018" name="Gigascience">
        <title>Genomes of trombidid mites reveal novel predicted allergens and laterally-transferred genes associated with secondary metabolism.</title>
        <authorList>
            <person name="Dong X."/>
            <person name="Chaisiri K."/>
            <person name="Xia D."/>
            <person name="Armstrong S.D."/>
            <person name="Fang Y."/>
            <person name="Donnelly M.J."/>
            <person name="Kadowaki T."/>
            <person name="McGarry J.W."/>
            <person name="Darby A.C."/>
            <person name="Makepeace B.L."/>
        </authorList>
    </citation>
    <scope>NUCLEOTIDE SEQUENCE [LARGE SCALE GENOMIC DNA]</scope>
    <source>
        <strain evidence="4">UoL-UT</strain>
    </source>
</reference>
<keyword evidence="5" id="KW-1185">Reference proteome</keyword>
<dbReference type="CDD" id="cd07061">
    <property type="entry name" value="HP_HAP_like"/>
    <property type="match status" value="1"/>
</dbReference>
<dbReference type="PROSITE" id="PS00778">
    <property type="entry name" value="HIS_ACID_PHOSPHAT_2"/>
    <property type="match status" value="1"/>
</dbReference>
<evidence type="ECO:0000256" key="2">
    <source>
        <dbReference type="ARBA" id="ARBA00005375"/>
    </source>
</evidence>
<feature type="non-terminal residue" evidence="4">
    <location>
        <position position="299"/>
    </location>
</feature>
<comment type="similarity">
    <text evidence="2">Belongs to the histidine acid phosphatase family.</text>
</comment>
<feature type="signal peptide" evidence="3">
    <location>
        <begin position="1"/>
        <end position="21"/>
    </location>
</feature>
<gene>
    <name evidence="4" type="ORF">B4U80_02184</name>
</gene>
<protein>
    <submittedName>
        <fullName evidence="4">Lysosomal acid phosphatase-like protein 3</fullName>
    </submittedName>
</protein>
<proteinExistence type="inferred from homology"/>
<dbReference type="InterPro" id="IPR000560">
    <property type="entry name" value="His_Pase_clade-2"/>
</dbReference>
<dbReference type="EMBL" id="NCKV01001775">
    <property type="protein sequence ID" value="RWS27798.1"/>
    <property type="molecule type" value="Genomic_DNA"/>
</dbReference>
<dbReference type="PANTHER" id="PTHR11567:SF210">
    <property type="entry name" value="ACID PHOSPHATASE 5-RELATED"/>
    <property type="match status" value="1"/>
</dbReference>
<feature type="chain" id="PRO_5019109819" evidence="3">
    <location>
        <begin position="22"/>
        <end position="299"/>
    </location>
</feature>
<evidence type="ECO:0000256" key="1">
    <source>
        <dbReference type="ARBA" id="ARBA00000032"/>
    </source>
</evidence>
<dbReference type="Gene3D" id="3.40.50.1240">
    <property type="entry name" value="Phosphoglycerate mutase-like"/>
    <property type="match status" value="1"/>
</dbReference>
<evidence type="ECO:0000313" key="4">
    <source>
        <dbReference type="EMBL" id="RWS27798.1"/>
    </source>
</evidence>
<dbReference type="Pfam" id="PF00328">
    <property type="entry name" value="His_Phos_2"/>
    <property type="match status" value="1"/>
</dbReference>
<comment type="catalytic activity">
    <reaction evidence="1">
        <text>a phosphate monoester + H2O = an alcohol + phosphate</text>
        <dbReference type="Rhea" id="RHEA:15017"/>
        <dbReference type="ChEBI" id="CHEBI:15377"/>
        <dbReference type="ChEBI" id="CHEBI:30879"/>
        <dbReference type="ChEBI" id="CHEBI:43474"/>
        <dbReference type="ChEBI" id="CHEBI:67140"/>
        <dbReference type="EC" id="3.1.3.2"/>
    </reaction>
</comment>
<dbReference type="GO" id="GO:0003993">
    <property type="term" value="F:acid phosphatase activity"/>
    <property type="evidence" value="ECO:0007669"/>
    <property type="project" value="UniProtKB-EC"/>
</dbReference>
<dbReference type="OrthoDB" id="6418769at2759"/>
<dbReference type="PANTHER" id="PTHR11567">
    <property type="entry name" value="ACID PHOSPHATASE-RELATED"/>
    <property type="match status" value="1"/>
</dbReference>
<dbReference type="Proteomes" id="UP000288716">
    <property type="component" value="Unassembled WGS sequence"/>
</dbReference>
<dbReference type="InterPro" id="IPR029033">
    <property type="entry name" value="His_PPase_superfam"/>
</dbReference>
<evidence type="ECO:0000313" key="5">
    <source>
        <dbReference type="Proteomes" id="UP000288716"/>
    </source>
</evidence>